<evidence type="ECO:0000256" key="1">
    <source>
        <dbReference type="SAM" id="MobiDB-lite"/>
    </source>
</evidence>
<dbReference type="EMBL" id="SRSF01000004">
    <property type="protein sequence ID" value="THH39296.1"/>
    <property type="molecule type" value="Genomic_DNA"/>
</dbReference>
<keyword evidence="2" id="KW-0812">Transmembrane</keyword>
<feature type="domain" description="Protein-glutamine gamma-glutamyltransferase-like C-terminal" evidence="3">
    <location>
        <begin position="177"/>
        <end position="238"/>
    </location>
</feature>
<evidence type="ECO:0000313" key="5">
    <source>
        <dbReference type="Proteomes" id="UP000308528"/>
    </source>
</evidence>
<proteinExistence type="predicted"/>
<feature type="transmembrane region" description="Helical" evidence="2">
    <location>
        <begin position="99"/>
        <end position="119"/>
    </location>
</feature>
<keyword evidence="5" id="KW-1185">Reference proteome</keyword>
<gene>
    <name evidence="4" type="ORF">E4021_11095</name>
</gene>
<sequence>MICCAGEKAGEWESGKIGNCRQYRQVRPPGTGVYSFSAMNFRPIASLLIPLLLPLAGGAQEYGPFPAERYRALREEVRFDAPPPAPTPAPAGTIDWAALYWPTFVLLTLVSVTGLGFLLHRIRRDIRSGAPARGGKDAQSFPTPELDEETVVRRGVPADWLATAEAEGRYDLAVRLRFLQLLGELERSGVLQWRRDFSNRTYLRQLAHHRLADGFRAVSEAYERYWYGLHPVDRLSYRVLGRQMEELSRRAHEGSVQASKG</sequence>
<dbReference type="OrthoDB" id="5491447at2"/>
<evidence type="ECO:0000259" key="3">
    <source>
        <dbReference type="Pfam" id="PF13559"/>
    </source>
</evidence>
<protein>
    <submittedName>
        <fullName evidence="4">DUF4129 domain-containing protein</fullName>
    </submittedName>
</protein>
<feature type="region of interest" description="Disordered" evidence="1">
    <location>
        <begin position="129"/>
        <end position="148"/>
    </location>
</feature>
<dbReference type="Pfam" id="PF13559">
    <property type="entry name" value="DUF4129"/>
    <property type="match status" value="1"/>
</dbReference>
<evidence type="ECO:0000256" key="2">
    <source>
        <dbReference type="SAM" id="Phobius"/>
    </source>
</evidence>
<accession>A0A4S4NHV8</accession>
<comment type="caution">
    <text evidence="4">The sequence shown here is derived from an EMBL/GenBank/DDBJ whole genome shotgun (WGS) entry which is preliminary data.</text>
</comment>
<organism evidence="4 5">
    <name type="scientific">Neolewinella litorea</name>
    <dbReference type="NCBI Taxonomy" id="2562452"/>
    <lineage>
        <taxon>Bacteria</taxon>
        <taxon>Pseudomonadati</taxon>
        <taxon>Bacteroidota</taxon>
        <taxon>Saprospiria</taxon>
        <taxon>Saprospirales</taxon>
        <taxon>Lewinellaceae</taxon>
        <taxon>Neolewinella</taxon>
    </lineage>
</organism>
<keyword evidence="2" id="KW-0472">Membrane</keyword>
<reference evidence="4 5" key="1">
    <citation type="submission" date="2019-04" db="EMBL/GenBank/DDBJ databases">
        <title>Lewinella litorea sp. nov., isolated from a marine sand.</title>
        <authorList>
            <person name="Yoon J.-H."/>
        </authorList>
    </citation>
    <scope>NUCLEOTIDE SEQUENCE [LARGE SCALE GENOMIC DNA]</scope>
    <source>
        <strain evidence="4 5">HSMS-39</strain>
    </source>
</reference>
<name>A0A4S4NHV8_9BACT</name>
<dbReference type="InterPro" id="IPR025403">
    <property type="entry name" value="TgpA-like_C"/>
</dbReference>
<dbReference type="Proteomes" id="UP000308528">
    <property type="component" value="Unassembled WGS sequence"/>
</dbReference>
<dbReference type="AlphaFoldDB" id="A0A4S4NHV8"/>
<keyword evidence="2" id="KW-1133">Transmembrane helix</keyword>
<evidence type="ECO:0000313" key="4">
    <source>
        <dbReference type="EMBL" id="THH39296.1"/>
    </source>
</evidence>